<comment type="similarity">
    <text evidence="1">Belongs to the FAD-binding monooxygenase family.</text>
</comment>
<protein>
    <recommendedName>
        <fullName evidence="4">FAD/NAD(P)-binding domain-containing protein</fullName>
    </recommendedName>
</protein>
<dbReference type="Gene3D" id="3.50.50.60">
    <property type="entry name" value="FAD/NAD(P)-binding domain"/>
    <property type="match status" value="1"/>
</dbReference>
<name>A0A6A6E7M3_9PEZI</name>
<evidence type="ECO:0000313" key="2">
    <source>
        <dbReference type="EMBL" id="KAF2187921.1"/>
    </source>
</evidence>
<evidence type="ECO:0000256" key="1">
    <source>
        <dbReference type="ARBA" id="ARBA00010139"/>
    </source>
</evidence>
<reference evidence="2" key="1">
    <citation type="journal article" date="2020" name="Stud. Mycol.">
        <title>101 Dothideomycetes genomes: a test case for predicting lifestyles and emergence of pathogens.</title>
        <authorList>
            <person name="Haridas S."/>
            <person name="Albert R."/>
            <person name="Binder M."/>
            <person name="Bloem J."/>
            <person name="Labutti K."/>
            <person name="Salamov A."/>
            <person name="Andreopoulos B."/>
            <person name="Baker S."/>
            <person name="Barry K."/>
            <person name="Bills G."/>
            <person name="Bluhm B."/>
            <person name="Cannon C."/>
            <person name="Castanera R."/>
            <person name="Culley D."/>
            <person name="Daum C."/>
            <person name="Ezra D."/>
            <person name="Gonzalez J."/>
            <person name="Henrissat B."/>
            <person name="Kuo A."/>
            <person name="Liang C."/>
            <person name="Lipzen A."/>
            <person name="Lutzoni F."/>
            <person name="Magnuson J."/>
            <person name="Mondo S."/>
            <person name="Nolan M."/>
            <person name="Ohm R."/>
            <person name="Pangilinan J."/>
            <person name="Park H.-J."/>
            <person name="Ramirez L."/>
            <person name="Alfaro M."/>
            <person name="Sun H."/>
            <person name="Tritt A."/>
            <person name="Yoshinaga Y."/>
            <person name="Zwiers L.-H."/>
            <person name="Turgeon B."/>
            <person name="Goodwin S."/>
            <person name="Spatafora J."/>
            <person name="Crous P."/>
            <person name="Grigoriev I."/>
        </authorList>
    </citation>
    <scope>NUCLEOTIDE SEQUENCE</scope>
    <source>
        <strain evidence="2">CBS 207.26</strain>
    </source>
</reference>
<dbReference type="InterPro" id="IPR036188">
    <property type="entry name" value="FAD/NAD-bd_sf"/>
</dbReference>
<gene>
    <name evidence="2" type="ORF">K469DRAFT_725001</name>
</gene>
<evidence type="ECO:0000313" key="3">
    <source>
        <dbReference type="Proteomes" id="UP000800200"/>
    </source>
</evidence>
<dbReference type="PANTHER" id="PTHR42877">
    <property type="entry name" value="L-ORNITHINE N(5)-MONOOXYGENASE-RELATED"/>
    <property type="match status" value="1"/>
</dbReference>
<dbReference type="OrthoDB" id="74360at2759"/>
<proteinExistence type="inferred from homology"/>
<organism evidence="2 3">
    <name type="scientific">Zopfia rhizophila CBS 207.26</name>
    <dbReference type="NCBI Taxonomy" id="1314779"/>
    <lineage>
        <taxon>Eukaryota</taxon>
        <taxon>Fungi</taxon>
        <taxon>Dikarya</taxon>
        <taxon>Ascomycota</taxon>
        <taxon>Pezizomycotina</taxon>
        <taxon>Dothideomycetes</taxon>
        <taxon>Dothideomycetes incertae sedis</taxon>
        <taxon>Zopfiaceae</taxon>
        <taxon>Zopfia</taxon>
    </lineage>
</organism>
<dbReference type="SUPFAM" id="SSF51905">
    <property type="entry name" value="FAD/NAD(P)-binding domain"/>
    <property type="match status" value="1"/>
</dbReference>
<sequence length="256" mass="29308">MKFTEAKKQMFREDHEYHLAFRRLLEGTINQRVNGFIMGTEAQKALLNGCRTDMLNRCRRMTPGDGYLEALTKPNVQMGIVSLDDTENKVDIIACATGFKLPFQPHFDVYGRDGISMKDDWSPDPNCYLGIAGPGFPNYWVIMGRRSSWGNISVLPAMETSCIKSLEPRQDVTDKLMEHINKFHKGSVWSQGRRSWYKRGQIDGRPWLWCGGVASYLAAIKKSPANYSEEYPDGLVPMPAFAPYIREPDTEWDFDY</sequence>
<keyword evidence="3" id="KW-1185">Reference proteome</keyword>
<dbReference type="Proteomes" id="UP000800200">
    <property type="component" value="Unassembled WGS sequence"/>
</dbReference>
<dbReference type="PANTHER" id="PTHR42877:SF8">
    <property type="entry name" value="MONOOXYGENASE"/>
    <property type="match status" value="1"/>
</dbReference>
<evidence type="ECO:0008006" key="4">
    <source>
        <dbReference type="Google" id="ProtNLM"/>
    </source>
</evidence>
<dbReference type="InterPro" id="IPR051209">
    <property type="entry name" value="FAD-bind_Monooxygenase_sf"/>
</dbReference>
<dbReference type="AlphaFoldDB" id="A0A6A6E7M3"/>
<accession>A0A6A6E7M3</accession>
<dbReference type="EMBL" id="ML994625">
    <property type="protein sequence ID" value="KAF2187921.1"/>
    <property type="molecule type" value="Genomic_DNA"/>
</dbReference>